<protein>
    <submittedName>
        <fullName evidence="2">Uncharacterized protein</fullName>
    </submittedName>
</protein>
<organism evidence="2 3">
    <name type="scientific">Modestobacter italicus (strain DSM 44449 / CECT 9708 / BC 501)</name>
    <dbReference type="NCBI Taxonomy" id="2732864"/>
    <lineage>
        <taxon>Bacteria</taxon>
        <taxon>Bacillati</taxon>
        <taxon>Actinomycetota</taxon>
        <taxon>Actinomycetes</taxon>
        <taxon>Geodermatophilales</taxon>
        <taxon>Geodermatophilaceae</taxon>
        <taxon>Modestobacter</taxon>
    </lineage>
</organism>
<name>I4F1Y7_MODI5</name>
<dbReference type="Proteomes" id="UP000006461">
    <property type="component" value="Chromosome"/>
</dbReference>
<proteinExistence type="predicted"/>
<reference evidence="2 3" key="1">
    <citation type="journal article" date="2012" name="J. Bacteriol.">
        <title>Genome Sequence of Radiation-Resistant Modestobacter marinus Strain BC501, a Representative Actinobacterium That Thrives on Calcareous Stone Surfaces.</title>
        <authorList>
            <person name="Normand P."/>
            <person name="Gury J."/>
            <person name="Pujic P."/>
            <person name="Chouaia B."/>
            <person name="Crotti E."/>
            <person name="Brusetti L."/>
            <person name="Daffonchio D."/>
            <person name="Vacherie B."/>
            <person name="Barbe V."/>
            <person name="Medigue C."/>
            <person name="Calteau A."/>
            <person name="Ghodhbane-Gtari F."/>
            <person name="Essoussi I."/>
            <person name="Nouioui I."/>
            <person name="Abbassi-Ghozzi I."/>
            <person name="Gtari M."/>
        </authorList>
    </citation>
    <scope>NUCLEOTIDE SEQUENCE [LARGE SCALE GENOMIC DNA]</scope>
    <source>
        <strain evidence="3">BC 501</strain>
    </source>
</reference>
<accession>I4F1Y7</accession>
<sequence length="106" mass="11623">MSKRTGVAGAVWALLSVLAFLVDPILGACVLVFGAIGVVVVQLASTWDEHPDFEARELVRARKRKQKWDRDAGKREKDAARYAAHQARQAQKARSAPEPGVDERAS</sequence>
<dbReference type="OMA" id="HETFEDR"/>
<feature type="region of interest" description="Disordered" evidence="1">
    <location>
        <begin position="64"/>
        <end position="106"/>
    </location>
</feature>
<evidence type="ECO:0000256" key="1">
    <source>
        <dbReference type="SAM" id="MobiDB-lite"/>
    </source>
</evidence>
<feature type="compositionally biased region" description="Low complexity" evidence="1">
    <location>
        <begin position="81"/>
        <end position="96"/>
    </location>
</feature>
<evidence type="ECO:0000313" key="2">
    <source>
        <dbReference type="EMBL" id="CCH89650.1"/>
    </source>
</evidence>
<dbReference type="AlphaFoldDB" id="I4F1Y7"/>
<dbReference type="HOGENOM" id="CLU_2154756_0_0_11"/>
<evidence type="ECO:0000313" key="3">
    <source>
        <dbReference type="Proteomes" id="UP000006461"/>
    </source>
</evidence>
<dbReference type="OrthoDB" id="5196393at2"/>
<feature type="compositionally biased region" description="Basic and acidic residues" evidence="1">
    <location>
        <begin position="68"/>
        <end position="80"/>
    </location>
</feature>
<keyword evidence="3" id="KW-1185">Reference proteome</keyword>
<gene>
    <name evidence="2" type="ordered locus">MODMU_4253</name>
</gene>
<dbReference type="EMBL" id="FO203431">
    <property type="protein sequence ID" value="CCH89650.1"/>
    <property type="molecule type" value="Genomic_DNA"/>
</dbReference>
<dbReference type="KEGG" id="mmar:MODMU_4253"/>
<dbReference type="STRING" id="477641.MODMU_4253"/>